<comment type="similarity">
    <text evidence="1">Belongs to the LysR transcriptional regulatory family.</text>
</comment>
<comment type="caution">
    <text evidence="7">The sequence shown here is derived from an EMBL/GenBank/DDBJ whole genome shotgun (WGS) entry which is preliminary data.</text>
</comment>
<evidence type="ECO:0000256" key="2">
    <source>
        <dbReference type="ARBA" id="ARBA00023015"/>
    </source>
</evidence>
<evidence type="ECO:0000256" key="4">
    <source>
        <dbReference type="ARBA" id="ARBA00023163"/>
    </source>
</evidence>
<evidence type="ECO:0000313" key="8">
    <source>
        <dbReference type="Proteomes" id="UP000652763"/>
    </source>
</evidence>
<feature type="domain" description="LysR substrate-binding" evidence="6">
    <location>
        <begin position="43"/>
        <end position="115"/>
    </location>
</feature>
<feature type="compositionally biased region" description="Basic residues" evidence="5">
    <location>
        <begin position="253"/>
        <end position="264"/>
    </location>
</feature>
<dbReference type="Proteomes" id="UP000652763">
    <property type="component" value="Unassembled WGS sequence"/>
</dbReference>
<name>A0ABR8YE43_9MICC</name>
<reference evidence="7 8" key="1">
    <citation type="submission" date="2020-08" db="EMBL/GenBank/DDBJ databases">
        <title>A Genomic Blueprint of the Chicken Gut Microbiome.</title>
        <authorList>
            <person name="Gilroy R."/>
            <person name="Ravi A."/>
            <person name="Getino M."/>
            <person name="Pursley I."/>
            <person name="Horton D.L."/>
            <person name="Alikhan N.-F."/>
            <person name="Baker D."/>
            <person name="Gharbi K."/>
            <person name="Hall N."/>
            <person name="Watson M."/>
            <person name="Adriaenssens E.M."/>
            <person name="Foster-Nyarko E."/>
            <person name="Jarju S."/>
            <person name="Secka A."/>
            <person name="Antonio M."/>
            <person name="Oren A."/>
            <person name="Chaudhuri R."/>
            <person name="La Ragione R.M."/>
            <person name="Hildebrand F."/>
            <person name="Pallen M.J."/>
        </authorList>
    </citation>
    <scope>NUCLEOTIDE SEQUENCE [LARGE SCALE GENOMIC DNA]</scope>
    <source>
        <strain evidence="7 8">Sa2BUA2</strain>
    </source>
</reference>
<evidence type="ECO:0000259" key="6">
    <source>
        <dbReference type="Pfam" id="PF03466"/>
    </source>
</evidence>
<keyword evidence="4" id="KW-0804">Transcription</keyword>
<organism evidence="7 8">
    <name type="scientific">Arthrobacter pullicola</name>
    <dbReference type="NCBI Taxonomy" id="2762224"/>
    <lineage>
        <taxon>Bacteria</taxon>
        <taxon>Bacillati</taxon>
        <taxon>Actinomycetota</taxon>
        <taxon>Actinomycetes</taxon>
        <taxon>Micrococcales</taxon>
        <taxon>Micrococcaceae</taxon>
        <taxon>Arthrobacter</taxon>
    </lineage>
</organism>
<proteinExistence type="inferred from homology"/>
<sequence length="264" mass="28076">MPQESLSPSGSAAMPLKIAYVPGVTPGKWISRWTERRRRGLEAEQVDETAVLARLETNSADLVFLRIPEEGFRRPEGVHAIPLYLEQPVVTAPKDHPVAAFEEVELADLAGENLMEAGELGGTATALEVVASGAGLLILPMPVARIHSRRDIITRPVHGDGVEGTRIAVAWREDAQDPDIEEFIGIVRGRTANSSRQPSAQAEPAKTRKAKAGRTGEGKPPAAGKSGGRSGAGRTAGKTTGKSQHGKPDKTGSKQRRRPGKGRG</sequence>
<feature type="compositionally biased region" description="Polar residues" evidence="5">
    <location>
        <begin position="191"/>
        <end position="200"/>
    </location>
</feature>
<feature type="domain" description="LysR substrate-binding" evidence="6">
    <location>
        <begin position="119"/>
        <end position="190"/>
    </location>
</feature>
<feature type="compositionally biased region" description="Low complexity" evidence="5">
    <location>
        <begin position="232"/>
        <end position="243"/>
    </location>
</feature>
<dbReference type="PANTHER" id="PTHR30346:SF0">
    <property type="entry name" value="HCA OPERON TRANSCRIPTIONAL ACTIVATOR HCAR"/>
    <property type="match status" value="1"/>
</dbReference>
<accession>A0ABR8YE43</accession>
<gene>
    <name evidence="7" type="ORF">H9638_01025</name>
</gene>
<evidence type="ECO:0000313" key="7">
    <source>
        <dbReference type="EMBL" id="MBD8042386.1"/>
    </source>
</evidence>
<evidence type="ECO:0000256" key="5">
    <source>
        <dbReference type="SAM" id="MobiDB-lite"/>
    </source>
</evidence>
<keyword evidence="2" id="KW-0805">Transcription regulation</keyword>
<evidence type="ECO:0000256" key="3">
    <source>
        <dbReference type="ARBA" id="ARBA00023125"/>
    </source>
</evidence>
<dbReference type="Gene3D" id="3.40.190.10">
    <property type="entry name" value="Periplasmic binding protein-like II"/>
    <property type="match status" value="4"/>
</dbReference>
<keyword evidence="8" id="KW-1185">Reference proteome</keyword>
<dbReference type="RefSeq" id="WP_191745334.1">
    <property type="nucleotide sequence ID" value="NZ_JACSQC010000001.1"/>
</dbReference>
<dbReference type="Pfam" id="PF03466">
    <property type="entry name" value="LysR_substrate"/>
    <property type="match status" value="2"/>
</dbReference>
<evidence type="ECO:0000256" key="1">
    <source>
        <dbReference type="ARBA" id="ARBA00009437"/>
    </source>
</evidence>
<feature type="region of interest" description="Disordered" evidence="5">
    <location>
        <begin position="188"/>
        <end position="264"/>
    </location>
</feature>
<dbReference type="PANTHER" id="PTHR30346">
    <property type="entry name" value="TRANSCRIPTIONAL DUAL REGULATOR HCAR-RELATED"/>
    <property type="match status" value="1"/>
</dbReference>
<dbReference type="InterPro" id="IPR005119">
    <property type="entry name" value="LysR_subst-bd"/>
</dbReference>
<protein>
    <submittedName>
        <fullName evidence="7">LysR family transcriptional regulator</fullName>
    </submittedName>
</protein>
<dbReference type="SUPFAM" id="SSF53850">
    <property type="entry name" value="Periplasmic binding protein-like II"/>
    <property type="match status" value="1"/>
</dbReference>
<keyword evidence="3" id="KW-0238">DNA-binding</keyword>
<dbReference type="EMBL" id="JACSQC010000001">
    <property type="protein sequence ID" value="MBD8042386.1"/>
    <property type="molecule type" value="Genomic_DNA"/>
</dbReference>